<evidence type="ECO:0000313" key="1">
    <source>
        <dbReference type="EMBL" id="KKN13436.1"/>
    </source>
</evidence>
<sequence length="45" mass="5068">MGRMINPQSQKWFDALVVGPVILLEQGIPYTSQIFSPTSRFPFLG</sequence>
<dbReference type="AlphaFoldDB" id="A0A0F9QJV0"/>
<reference evidence="1" key="1">
    <citation type="journal article" date="2015" name="Nature">
        <title>Complex archaea that bridge the gap between prokaryotes and eukaryotes.</title>
        <authorList>
            <person name="Spang A."/>
            <person name="Saw J.H."/>
            <person name="Jorgensen S.L."/>
            <person name="Zaremba-Niedzwiedzka K."/>
            <person name="Martijn J."/>
            <person name="Lind A.E."/>
            <person name="van Eijk R."/>
            <person name="Schleper C."/>
            <person name="Guy L."/>
            <person name="Ettema T.J."/>
        </authorList>
    </citation>
    <scope>NUCLEOTIDE SEQUENCE</scope>
</reference>
<proteinExistence type="predicted"/>
<comment type="caution">
    <text evidence="1">The sequence shown here is derived from an EMBL/GenBank/DDBJ whole genome shotgun (WGS) entry which is preliminary data.</text>
</comment>
<name>A0A0F9QJV0_9ZZZZ</name>
<protein>
    <submittedName>
        <fullName evidence="1">Uncharacterized protein</fullName>
    </submittedName>
</protein>
<organism evidence="1">
    <name type="scientific">marine sediment metagenome</name>
    <dbReference type="NCBI Taxonomy" id="412755"/>
    <lineage>
        <taxon>unclassified sequences</taxon>
        <taxon>metagenomes</taxon>
        <taxon>ecological metagenomes</taxon>
    </lineage>
</organism>
<gene>
    <name evidence="1" type="ORF">LCGC14_1006300</name>
</gene>
<dbReference type="EMBL" id="LAZR01003921">
    <property type="protein sequence ID" value="KKN13436.1"/>
    <property type="molecule type" value="Genomic_DNA"/>
</dbReference>
<accession>A0A0F9QJV0</accession>